<dbReference type="Gene3D" id="3.50.70.20">
    <property type="entry name" value="Cytochrome P460"/>
    <property type="match status" value="1"/>
</dbReference>
<gene>
    <name evidence="2" type="ORF">NIDE0670</name>
</gene>
<dbReference type="EMBL" id="FP929003">
    <property type="protein sequence ID" value="CBK40440.1"/>
    <property type="molecule type" value="Genomic_DNA"/>
</dbReference>
<evidence type="ECO:0000259" key="1">
    <source>
        <dbReference type="Pfam" id="PF16694"/>
    </source>
</evidence>
<dbReference type="KEGG" id="nde:NIDE0670"/>
<protein>
    <recommendedName>
        <fullName evidence="1">Cytochrome P460 domain-containing protein</fullName>
    </recommendedName>
</protein>
<feature type="domain" description="Cytochrome P460" evidence="1">
    <location>
        <begin position="40"/>
        <end position="170"/>
    </location>
</feature>
<organism evidence="2 3">
    <name type="scientific">Nitrospira defluvii</name>
    <dbReference type="NCBI Taxonomy" id="330214"/>
    <lineage>
        <taxon>Bacteria</taxon>
        <taxon>Pseudomonadati</taxon>
        <taxon>Nitrospirota</taxon>
        <taxon>Nitrospiria</taxon>
        <taxon>Nitrospirales</taxon>
        <taxon>Nitrospiraceae</taxon>
        <taxon>Nitrospira</taxon>
    </lineage>
</organism>
<dbReference type="Proteomes" id="UP000001660">
    <property type="component" value="Chromosome"/>
</dbReference>
<evidence type="ECO:0000313" key="2">
    <source>
        <dbReference type="EMBL" id="CBK40440.1"/>
    </source>
</evidence>
<dbReference type="OrthoDB" id="9796416at2"/>
<reference evidence="2 3" key="1">
    <citation type="journal article" date="2010" name="Proc. Natl. Acad. Sci. U.S.A.">
        <title>A Nitrospira metagenome illuminates the physiology and evolution of globally important nitrite-oxidizing bacteria.</title>
        <authorList>
            <person name="Lucker S."/>
            <person name="Wagner M."/>
            <person name="Maixner F."/>
            <person name="Pelletier E."/>
            <person name="Koch H."/>
            <person name="Vacherie B."/>
            <person name="Rattei T."/>
            <person name="Sinninghe Damste J."/>
            <person name="Spieck E."/>
            <person name="Le Paslier D."/>
            <person name="Daims H."/>
        </authorList>
    </citation>
    <scope>NUCLEOTIDE SEQUENCE [LARGE SCALE GENOMIC DNA]</scope>
</reference>
<name>D8PB31_9BACT</name>
<evidence type="ECO:0000313" key="3">
    <source>
        <dbReference type="Proteomes" id="UP000001660"/>
    </source>
</evidence>
<keyword evidence="3" id="KW-1185">Reference proteome</keyword>
<dbReference type="CDD" id="cd20716">
    <property type="entry name" value="cyt_P460_fam"/>
    <property type="match status" value="1"/>
</dbReference>
<dbReference type="HOGENOM" id="CLU_126443_0_0_0"/>
<dbReference type="eggNOG" id="ENOG5032175">
    <property type="taxonomic scope" value="Bacteria"/>
</dbReference>
<dbReference type="InterPro" id="IPR038142">
    <property type="entry name" value="Cytochrome_P460_sp"/>
</dbReference>
<dbReference type="AlphaFoldDB" id="D8PB31"/>
<accession>D8PB31</accession>
<dbReference type="Pfam" id="PF16694">
    <property type="entry name" value="Cytochrome_P460"/>
    <property type="match status" value="1"/>
</dbReference>
<proteinExistence type="predicted"/>
<sequence>MMVREILGLIVVMGVAWNGGIVTTVAEAGAAPKDGEIALPADYKTWPKFLSEVQREDAKQVRELFVSPAGARACPTATFPQGTQLVMELYKAKAEGEALAKGADGKLVKGDLMKVFVMEKNEGWGQDVPDNLKNGAWVFGAYGPDGKALAEDFTKCRACHAPLAQKDFVHRYDEFCAQGHKAH</sequence>
<dbReference type="InterPro" id="IPR032033">
    <property type="entry name" value="Cytochrome_P460"/>
</dbReference>
<dbReference type="STRING" id="330214.NIDE0670"/>